<dbReference type="InterPro" id="IPR018497">
    <property type="entry name" value="Peptidase_M13_C"/>
</dbReference>
<dbReference type="GeneID" id="105232339"/>
<dbReference type="CDD" id="cd08662">
    <property type="entry name" value="M13"/>
    <property type="match status" value="1"/>
</dbReference>
<evidence type="ECO:0000259" key="11">
    <source>
        <dbReference type="Pfam" id="PF05649"/>
    </source>
</evidence>
<evidence type="ECO:0000256" key="4">
    <source>
        <dbReference type="ARBA" id="ARBA00022670"/>
    </source>
</evidence>
<dbReference type="PANTHER" id="PTHR11733:SF167">
    <property type="entry name" value="FI17812P1-RELATED"/>
    <property type="match status" value="1"/>
</dbReference>
<dbReference type="InterPro" id="IPR000718">
    <property type="entry name" value="Peptidase_M13"/>
</dbReference>
<dbReference type="SUPFAM" id="SSF55486">
    <property type="entry name" value="Metalloproteases ('zincins'), catalytic domain"/>
    <property type="match status" value="1"/>
</dbReference>
<dbReference type="KEGG" id="bdr:105232339"/>
<keyword evidence="5" id="KW-0479">Metal-binding</keyword>
<dbReference type="InterPro" id="IPR024079">
    <property type="entry name" value="MetalloPept_cat_dom_sf"/>
</dbReference>
<comment type="subcellular location">
    <subcellularLocation>
        <location evidence="2">Cell membrane</location>
        <topology evidence="2">Single-pass type II membrane protein</topology>
    </subcellularLocation>
</comment>
<dbReference type="Pfam" id="PF01431">
    <property type="entry name" value="Peptidase_M13"/>
    <property type="match status" value="1"/>
</dbReference>
<dbReference type="PANTHER" id="PTHR11733">
    <property type="entry name" value="ZINC METALLOPROTEASE FAMILY M13 NEPRILYSIN-RELATED"/>
    <property type="match status" value="1"/>
</dbReference>
<dbReference type="OrthoDB" id="7998804at2759"/>
<gene>
    <name evidence="12" type="primary">ECEL1</name>
</gene>
<dbReference type="Gene3D" id="3.40.390.10">
    <property type="entry name" value="Collagenase (Catalytic Domain)"/>
    <property type="match status" value="2"/>
</dbReference>
<proteinExistence type="inferred from homology"/>
<dbReference type="RefSeq" id="XP_011212292.2">
    <property type="nucleotide sequence ID" value="XM_011213990.4"/>
</dbReference>
<keyword evidence="9" id="KW-0732">Signal</keyword>
<comment type="cofactor">
    <cofactor evidence="1">
        <name>Zn(2+)</name>
        <dbReference type="ChEBI" id="CHEBI:29105"/>
    </cofactor>
</comment>
<dbReference type="GO" id="GO:0004222">
    <property type="term" value="F:metalloendopeptidase activity"/>
    <property type="evidence" value="ECO:0007669"/>
    <property type="project" value="InterPro"/>
</dbReference>
<keyword evidence="6" id="KW-0378">Hydrolase</keyword>
<dbReference type="PROSITE" id="PS51885">
    <property type="entry name" value="NEPRILYSIN"/>
    <property type="match status" value="1"/>
</dbReference>
<dbReference type="EMBL" id="GAKP01003734">
    <property type="protein sequence ID" value="JAC55218.1"/>
    <property type="molecule type" value="Transcribed_RNA"/>
</dbReference>
<dbReference type="InterPro" id="IPR042089">
    <property type="entry name" value="Peptidase_M13_dom_2"/>
</dbReference>
<dbReference type="MEROPS" id="M13.A11"/>
<reference evidence="12" key="1">
    <citation type="journal article" date="2014" name="BMC Genomics">
        <title>Characterizing the developmental transcriptome of the oriental fruit fly, Bactrocera dorsalis (Diptera: Tephritidae) through comparative genomic analysis with Drosophila melanogaster utilizing modENCODE datasets.</title>
        <authorList>
            <person name="Geib S.M."/>
            <person name="Calla B."/>
            <person name="Hall B."/>
            <person name="Hou S."/>
            <person name="Manoukis N.C."/>
        </authorList>
    </citation>
    <scope>NUCLEOTIDE SEQUENCE</scope>
    <source>
        <strain evidence="12">Punador</strain>
    </source>
</reference>
<evidence type="ECO:0000256" key="2">
    <source>
        <dbReference type="ARBA" id="ARBA00004401"/>
    </source>
</evidence>
<organism evidence="12">
    <name type="scientific">Bactrocera dorsalis</name>
    <name type="common">Oriental fruit fly</name>
    <name type="synonym">Dacus dorsalis</name>
    <dbReference type="NCBI Taxonomy" id="27457"/>
    <lineage>
        <taxon>Eukaryota</taxon>
        <taxon>Metazoa</taxon>
        <taxon>Ecdysozoa</taxon>
        <taxon>Arthropoda</taxon>
        <taxon>Hexapoda</taxon>
        <taxon>Insecta</taxon>
        <taxon>Pterygota</taxon>
        <taxon>Neoptera</taxon>
        <taxon>Endopterygota</taxon>
        <taxon>Diptera</taxon>
        <taxon>Brachycera</taxon>
        <taxon>Muscomorpha</taxon>
        <taxon>Tephritoidea</taxon>
        <taxon>Tephritidae</taxon>
        <taxon>Bactrocera</taxon>
        <taxon>Bactrocera</taxon>
    </lineage>
</organism>
<dbReference type="Pfam" id="PF05649">
    <property type="entry name" value="Peptidase_M13_N"/>
    <property type="match status" value="1"/>
</dbReference>
<evidence type="ECO:0000256" key="8">
    <source>
        <dbReference type="ARBA" id="ARBA00023049"/>
    </source>
</evidence>
<comment type="similarity">
    <text evidence="3">Belongs to the peptidase M13 family.</text>
</comment>
<evidence type="ECO:0000256" key="5">
    <source>
        <dbReference type="ARBA" id="ARBA00022723"/>
    </source>
</evidence>
<keyword evidence="8" id="KW-0482">Metalloprotease</keyword>
<name>A0A034WN99_BACDO</name>
<evidence type="ECO:0000256" key="9">
    <source>
        <dbReference type="SAM" id="SignalP"/>
    </source>
</evidence>
<dbReference type="InterPro" id="IPR008753">
    <property type="entry name" value="Peptidase_M13_N"/>
</dbReference>
<protein>
    <submittedName>
        <fullName evidence="12">Endothelin-converting enzyme-like 1</fullName>
    </submittedName>
</protein>
<evidence type="ECO:0000256" key="7">
    <source>
        <dbReference type="ARBA" id="ARBA00022833"/>
    </source>
</evidence>
<dbReference type="GO" id="GO:0046872">
    <property type="term" value="F:metal ion binding"/>
    <property type="evidence" value="ECO:0007669"/>
    <property type="project" value="UniProtKB-KW"/>
</dbReference>
<evidence type="ECO:0000256" key="1">
    <source>
        <dbReference type="ARBA" id="ARBA00001947"/>
    </source>
</evidence>
<evidence type="ECO:0000313" key="12">
    <source>
        <dbReference type="EMBL" id="JAC55218.1"/>
    </source>
</evidence>
<dbReference type="GO" id="GO:0005886">
    <property type="term" value="C:plasma membrane"/>
    <property type="evidence" value="ECO:0007669"/>
    <property type="project" value="UniProtKB-SubCell"/>
</dbReference>
<feature type="signal peptide" evidence="9">
    <location>
        <begin position="1"/>
        <end position="23"/>
    </location>
</feature>
<feature type="chain" id="PRO_5044538880" evidence="9">
    <location>
        <begin position="24"/>
        <end position="743"/>
    </location>
</feature>
<keyword evidence="4" id="KW-0645">Protease</keyword>
<evidence type="ECO:0000256" key="3">
    <source>
        <dbReference type="ARBA" id="ARBA00007357"/>
    </source>
</evidence>
<keyword evidence="7" id="KW-0862">Zinc</keyword>
<dbReference type="PRINTS" id="PR00786">
    <property type="entry name" value="NEPRILYSIN"/>
</dbReference>
<evidence type="ECO:0000256" key="6">
    <source>
        <dbReference type="ARBA" id="ARBA00022801"/>
    </source>
</evidence>
<dbReference type="Gene3D" id="1.10.1380.10">
    <property type="entry name" value="Neutral endopeptidase , domain2"/>
    <property type="match status" value="2"/>
</dbReference>
<feature type="domain" description="Peptidase M13 N-terminal" evidence="11">
    <location>
        <begin position="51"/>
        <end position="476"/>
    </location>
</feature>
<dbReference type="AlphaFoldDB" id="A0A034WN99"/>
<sequence>MLKLSIICTLFASIIWRTTPTNCSRPYGHGGNVNQILATNIKNYMDTTARPCENFYQYACGHWPQQHIEQLDFGDTLGLLDYELNRKLEHLLRRQLNASASNAVSSSTTTAATPTSSGDSLTAVVTNFVTAAAALEGPYAMVGDLVVEPQPVASSTTVATTTASTYLLEDAVGEPLIYEKARIYYRSCKKVKPYNLKKYLQLIQPGFGAHWCILARNGGKKWHAEHFDWLSAIAKLRLYGLNGVLLKEEVLPRWDESSSNSIYLDKPNLAETEPTEEGIMIELLLDIGQTKRAANEVAREVHTFALRLHKLHEIEDEEGAKEMQLGYLQEYVQEINWLELLKQLKGASTNLETTVIIQNIPYMRALVRLLADTPKETQCNYIMLKFLLYLKQRGPAEISKHECISSLRRAMPLAMSYIVGRHYYKDAAQTDENVQEIFARLQQKFHEIISDNRLQLQRPIVDSLLQKITSMRLQIGNSPRKATPEYYDEYYERVELDPNNFYVNQLSLLRLAVEKSHESLDSVVASNFSTPENDSYVLPDWAGSSSSPFYVKPKNLIIVPYGYLQMPIYHRGLRDIFKYSVLGFSIAHELLHGFDSAGIDYDSIGNIMGPSEEIAANQRFMQGLRCMQNELATGSRSLNEKLADYEGFRLAYDTYFSGNKTQRSGGMLSKLLPEFTDKQLFFVNFAQFFCSKVQRSLRQTAYLEHAIDELRVLQTLANFEEFSREFGCERRAKMQSKHRCRLW</sequence>
<accession>A0A034WN99</accession>
<feature type="domain" description="Peptidase M13 C-terminal" evidence="10">
    <location>
        <begin position="549"/>
        <end position="742"/>
    </location>
</feature>
<evidence type="ECO:0000259" key="10">
    <source>
        <dbReference type="Pfam" id="PF01431"/>
    </source>
</evidence>
<dbReference type="GO" id="GO:0016485">
    <property type="term" value="P:protein processing"/>
    <property type="evidence" value="ECO:0007669"/>
    <property type="project" value="TreeGrafter"/>
</dbReference>